<evidence type="ECO:0000313" key="3">
    <source>
        <dbReference type="Proteomes" id="UP000598297"/>
    </source>
</evidence>
<dbReference type="Proteomes" id="UP000598297">
    <property type="component" value="Unassembled WGS sequence"/>
</dbReference>
<organism evidence="2 3">
    <name type="scientific">Streptomyces boluensis</name>
    <dbReference type="NCBI Taxonomy" id="1775135"/>
    <lineage>
        <taxon>Bacteria</taxon>
        <taxon>Bacillati</taxon>
        <taxon>Actinomycetota</taxon>
        <taxon>Actinomycetes</taxon>
        <taxon>Kitasatosporales</taxon>
        <taxon>Streptomycetaceae</taxon>
        <taxon>Streptomyces</taxon>
    </lineage>
</organism>
<reference evidence="2" key="1">
    <citation type="submission" date="2020-01" db="EMBL/GenBank/DDBJ databases">
        <title>Whole-genome analyses of novel actinobacteria.</title>
        <authorList>
            <person name="Sahin N."/>
        </authorList>
    </citation>
    <scope>NUCLEOTIDE SEQUENCE</scope>
    <source>
        <strain evidence="2">YC537</strain>
    </source>
</reference>
<feature type="region of interest" description="Disordered" evidence="1">
    <location>
        <begin position="1"/>
        <end position="28"/>
    </location>
</feature>
<dbReference type="EMBL" id="JAAAHS010000424">
    <property type="protein sequence ID" value="NBE56110.1"/>
    <property type="molecule type" value="Genomic_DNA"/>
</dbReference>
<evidence type="ECO:0000256" key="1">
    <source>
        <dbReference type="SAM" id="MobiDB-lite"/>
    </source>
</evidence>
<accession>A0A964XP26</accession>
<proteinExistence type="predicted"/>
<feature type="compositionally biased region" description="Polar residues" evidence="1">
    <location>
        <begin position="1"/>
        <end position="10"/>
    </location>
</feature>
<feature type="compositionally biased region" description="Polar residues" evidence="1">
    <location>
        <begin position="18"/>
        <end position="28"/>
    </location>
</feature>
<keyword evidence="3" id="KW-1185">Reference proteome</keyword>
<protein>
    <submittedName>
        <fullName evidence="2">Lamin tail domain-containing protein</fullName>
    </submittedName>
</protein>
<comment type="caution">
    <text evidence="2">The sequence shown here is derived from an EMBL/GenBank/DDBJ whole genome shotgun (WGS) entry which is preliminary data.</text>
</comment>
<dbReference type="NCBIfam" id="NF038131">
    <property type="entry name" value="choice_anch_K"/>
    <property type="match status" value="1"/>
</dbReference>
<evidence type="ECO:0000313" key="2">
    <source>
        <dbReference type="EMBL" id="NBE56110.1"/>
    </source>
</evidence>
<dbReference type="RefSeq" id="WP_187370188.1">
    <property type="nucleotide sequence ID" value="NZ_JAAAHS010000424.1"/>
</dbReference>
<dbReference type="InterPro" id="IPR047995">
    <property type="entry name" value="Choice_anch_K"/>
</dbReference>
<dbReference type="AlphaFoldDB" id="A0A964XP26"/>
<gene>
    <name evidence="2" type="ORF">GUY60_32705</name>
</gene>
<name>A0A964XP26_9ACTN</name>
<sequence>MSTVTTSGTWTGIAPSPDNVSGINTANATWGVPDGQGKSGYVFSGGTKEVKADGTEFTLGTFTHQNYPVYSGANNQFDVDLSVVVRFEEDDSDRTFTFRFHHFETPNDGPT</sequence>
<feature type="non-terminal residue" evidence="2">
    <location>
        <position position="111"/>
    </location>
</feature>